<name>A0ABS7FKV4_9ACTN</name>
<evidence type="ECO:0000256" key="7">
    <source>
        <dbReference type="ARBA" id="ARBA00023136"/>
    </source>
</evidence>
<keyword evidence="6 8" id="KW-1133">Transmembrane helix</keyword>
<evidence type="ECO:0000256" key="2">
    <source>
        <dbReference type="ARBA" id="ARBA00009212"/>
    </source>
</evidence>
<dbReference type="EMBL" id="JAIBOA010000001">
    <property type="protein sequence ID" value="MBW8480991.1"/>
    <property type="molecule type" value="Genomic_DNA"/>
</dbReference>
<feature type="transmembrane region" description="Helical" evidence="8">
    <location>
        <begin position="6"/>
        <end position="24"/>
    </location>
</feature>
<comment type="similarity">
    <text evidence="2">Belongs to the CPA3 antiporters (TC 2.A.63) subunit F family.</text>
</comment>
<keyword evidence="4" id="KW-1003">Cell membrane</keyword>
<evidence type="ECO:0000313" key="10">
    <source>
        <dbReference type="Proteomes" id="UP000774570"/>
    </source>
</evidence>
<dbReference type="Proteomes" id="UP000774570">
    <property type="component" value="Unassembled WGS sequence"/>
</dbReference>
<organism evidence="9 10">
    <name type="scientific">Actinomadura parmotrematis</name>
    <dbReference type="NCBI Taxonomy" id="2864039"/>
    <lineage>
        <taxon>Bacteria</taxon>
        <taxon>Bacillati</taxon>
        <taxon>Actinomycetota</taxon>
        <taxon>Actinomycetes</taxon>
        <taxon>Streptosporangiales</taxon>
        <taxon>Thermomonosporaceae</taxon>
        <taxon>Actinomadura</taxon>
    </lineage>
</organism>
<evidence type="ECO:0000256" key="4">
    <source>
        <dbReference type="ARBA" id="ARBA00022475"/>
    </source>
</evidence>
<evidence type="ECO:0000256" key="6">
    <source>
        <dbReference type="ARBA" id="ARBA00022989"/>
    </source>
</evidence>
<keyword evidence="10" id="KW-1185">Reference proteome</keyword>
<sequence>MTVVPAVVGAALAVAAALTLARLVRGPSMLDRAVALDVLVAIILAALGVEAIGADDPWVLPTMLALSVVGFTGSAGIARFLVHRDDDAAEDER</sequence>
<evidence type="ECO:0000256" key="5">
    <source>
        <dbReference type="ARBA" id="ARBA00022692"/>
    </source>
</evidence>
<protein>
    <submittedName>
        <fullName evidence="9">Cation:proton antiporter</fullName>
    </submittedName>
</protein>
<comment type="caution">
    <text evidence="9">The sequence shown here is derived from an EMBL/GenBank/DDBJ whole genome shotgun (WGS) entry which is preliminary data.</text>
</comment>
<dbReference type="InterPro" id="IPR007208">
    <property type="entry name" value="MrpF/PhaF-like"/>
</dbReference>
<evidence type="ECO:0000256" key="3">
    <source>
        <dbReference type="ARBA" id="ARBA00022448"/>
    </source>
</evidence>
<dbReference type="PANTHER" id="PTHR34702">
    <property type="entry name" value="NA(+)/H(+) ANTIPORTER SUBUNIT F1"/>
    <property type="match status" value="1"/>
</dbReference>
<evidence type="ECO:0000256" key="8">
    <source>
        <dbReference type="SAM" id="Phobius"/>
    </source>
</evidence>
<proteinExistence type="inferred from homology"/>
<keyword evidence="3" id="KW-0813">Transport</keyword>
<gene>
    <name evidence="9" type="ORF">K1Y72_01325</name>
</gene>
<keyword evidence="5 8" id="KW-0812">Transmembrane</keyword>
<reference evidence="9 10" key="1">
    <citation type="submission" date="2021-07" db="EMBL/GenBank/DDBJ databases">
        <title>Actinomadura sp. PM05-2 isolated from lichen.</title>
        <authorList>
            <person name="Somphong A."/>
            <person name="Phongsopitanun W."/>
            <person name="Tanasupawat S."/>
            <person name="Peongsungnone V."/>
        </authorList>
    </citation>
    <scope>NUCLEOTIDE SEQUENCE [LARGE SCALE GENOMIC DNA]</scope>
    <source>
        <strain evidence="9 10">PM05-2</strain>
    </source>
</reference>
<evidence type="ECO:0000256" key="1">
    <source>
        <dbReference type="ARBA" id="ARBA00004651"/>
    </source>
</evidence>
<dbReference type="Pfam" id="PF04066">
    <property type="entry name" value="MrpF_PhaF"/>
    <property type="match status" value="1"/>
</dbReference>
<comment type="subcellular location">
    <subcellularLocation>
        <location evidence="1">Cell membrane</location>
        <topology evidence="1">Multi-pass membrane protein</topology>
    </subcellularLocation>
</comment>
<feature type="transmembrane region" description="Helical" evidence="8">
    <location>
        <begin position="33"/>
        <end position="52"/>
    </location>
</feature>
<accession>A0ABS7FKV4</accession>
<evidence type="ECO:0000313" key="9">
    <source>
        <dbReference type="EMBL" id="MBW8480991.1"/>
    </source>
</evidence>
<feature type="transmembrane region" description="Helical" evidence="8">
    <location>
        <begin position="58"/>
        <end position="82"/>
    </location>
</feature>
<dbReference type="PANTHER" id="PTHR34702:SF1">
    <property type="entry name" value="NA(+)_H(+) ANTIPORTER SUBUNIT F"/>
    <property type="match status" value="1"/>
</dbReference>
<keyword evidence="7 8" id="KW-0472">Membrane</keyword>